<keyword evidence="4" id="KW-1185">Reference proteome</keyword>
<feature type="transmembrane region" description="Helical" evidence="2">
    <location>
        <begin position="183"/>
        <end position="202"/>
    </location>
</feature>
<keyword evidence="2" id="KW-0472">Membrane</keyword>
<dbReference type="EMBL" id="BDGG01000016">
    <property type="protein sequence ID" value="GAV07822.1"/>
    <property type="molecule type" value="Genomic_DNA"/>
</dbReference>
<protein>
    <recommendedName>
        <fullName evidence="5">Transmembrane protein 26</fullName>
    </recommendedName>
</protein>
<organism evidence="3 4">
    <name type="scientific">Ramazzottius varieornatus</name>
    <name type="common">Water bear</name>
    <name type="synonym">Tardigrade</name>
    <dbReference type="NCBI Taxonomy" id="947166"/>
    <lineage>
        <taxon>Eukaryota</taxon>
        <taxon>Metazoa</taxon>
        <taxon>Ecdysozoa</taxon>
        <taxon>Tardigrada</taxon>
        <taxon>Eutardigrada</taxon>
        <taxon>Parachela</taxon>
        <taxon>Hypsibioidea</taxon>
        <taxon>Ramazzottiidae</taxon>
        <taxon>Ramazzottius</taxon>
    </lineage>
</organism>
<feature type="region of interest" description="Disordered" evidence="1">
    <location>
        <begin position="384"/>
        <end position="409"/>
    </location>
</feature>
<dbReference type="PANTHER" id="PTHR22168">
    <property type="entry name" value="TMEM26 PROTEIN"/>
    <property type="match status" value="1"/>
</dbReference>
<reference evidence="3 4" key="1">
    <citation type="journal article" date="2016" name="Nat. Commun.">
        <title>Extremotolerant tardigrade genome and improved radiotolerance of human cultured cells by tardigrade-unique protein.</title>
        <authorList>
            <person name="Hashimoto T."/>
            <person name="Horikawa D.D."/>
            <person name="Saito Y."/>
            <person name="Kuwahara H."/>
            <person name="Kozuka-Hata H."/>
            <person name="Shin-I T."/>
            <person name="Minakuchi Y."/>
            <person name="Ohishi K."/>
            <person name="Motoyama A."/>
            <person name="Aizu T."/>
            <person name="Enomoto A."/>
            <person name="Kondo K."/>
            <person name="Tanaka S."/>
            <person name="Hara Y."/>
            <person name="Koshikawa S."/>
            <person name="Sagara H."/>
            <person name="Miura T."/>
            <person name="Yokobori S."/>
            <person name="Miyagawa K."/>
            <person name="Suzuki Y."/>
            <person name="Kubo T."/>
            <person name="Oyama M."/>
            <person name="Kohara Y."/>
            <person name="Fujiyama A."/>
            <person name="Arakawa K."/>
            <person name="Katayama T."/>
            <person name="Toyoda A."/>
            <person name="Kunieda T."/>
        </authorList>
    </citation>
    <scope>NUCLEOTIDE SEQUENCE [LARGE SCALE GENOMIC DNA]</scope>
    <source>
        <strain evidence="3 4">YOKOZUNA-1</strain>
    </source>
</reference>
<dbReference type="Pfam" id="PF09772">
    <property type="entry name" value="Tmem26"/>
    <property type="match status" value="1"/>
</dbReference>
<feature type="transmembrane region" description="Helical" evidence="2">
    <location>
        <begin position="48"/>
        <end position="71"/>
    </location>
</feature>
<feature type="transmembrane region" description="Helical" evidence="2">
    <location>
        <begin position="83"/>
        <end position="104"/>
    </location>
</feature>
<evidence type="ECO:0000256" key="2">
    <source>
        <dbReference type="SAM" id="Phobius"/>
    </source>
</evidence>
<feature type="transmembrane region" description="Helical" evidence="2">
    <location>
        <begin position="111"/>
        <end position="130"/>
    </location>
</feature>
<dbReference type="InterPro" id="IPR019169">
    <property type="entry name" value="Transmembrane_26"/>
</dbReference>
<gene>
    <name evidence="3" type="primary">RvY_17613</name>
    <name evidence="3" type="synonym">RvY_17613.1</name>
    <name evidence="3" type="ORF">RvY_17613-1</name>
</gene>
<sequence length="430" mass="48191">MLGPYYTSTYDHGPVPLATPESVGNLPPEYPGYPIPARSKKSRAKKTLACFKVFKAILARLIFAIHGFIAIWRVTVIYNNNRFYYLCGTLGCLFFETILSVCIRQGEELKWFSPSVFFYLATVCPSVWFLELDRAYKAAAGIIDVRNETAGSSDVVTVVIQAATHDSSLPIKIDVNQLSDSDWLKIFEQALMVILIVGRWLLPKGELTRDQLSQLLLVYIGMAADIIEIFEAFREPKVVQTIELVYTTLALWTWSLMQFTLILTATKARKPRAGTHTSFVFDQFDLLDDEDAGGPCSCCWWCSADIWGILTTLILQDGPFLCLRLTFLFRYNVVSYSNVFFTIKNSLVCEASEPEVELRMRRLGHLKKFSTFLLKALLTGNCSPSLPDGGPSPLQQKNERTGGPAASEWARRGWDASAFQESSGKACFAP</sequence>
<name>A0A1D1W2R5_RAMVA</name>
<dbReference type="Proteomes" id="UP000186922">
    <property type="component" value="Unassembled WGS sequence"/>
</dbReference>
<keyword evidence="2" id="KW-0812">Transmembrane</keyword>
<evidence type="ECO:0008006" key="5">
    <source>
        <dbReference type="Google" id="ProtNLM"/>
    </source>
</evidence>
<feature type="transmembrane region" description="Helical" evidence="2">
    <location>
        <begin position="245"/>
        <end position="265"/>
    </location>
</feature>
<comment type="caution">
    <text evidence="3">The sequence shown here is derived from an EMBL/GenBank/DDBJ whole genome shotgun (WGS) entry which is preliminary data.</text>
</comment>
<dbReference type="AlphaFoldDB" id="A0A1D1W2R5"/>
<evidence type="ECO:0000313" key="3">
    <source>
        <dbReference type="EMBL" id="GAV07822.1"/>
    </source>
</evidence>
<evidence type="ECO:0000256" key="1">
    <source>
        <dbReference type="SAM" id="MobiDB-lite"/>
    </source>
</evidence>
<evidence type="ECO:0000313" key="4">
    <source>
        <dbReference type="Proteomes" id="UP000186922"/>
    </source>
</evidence>
<dbReference type="PANTHER" id="PTHR22168:SF8">
    <property type="entry name" value="TRANSMEMBRANE PROTEIN 26"/>
    <property type="match status" value="1"/>
</dbReference>
<proteinExistence type="predicted"/>
<keyword evidence="2" id="KW-1133">Transmembrane helix</keyword>
<accession>A0A1D1W2R5</accession>
<feature type="transmembrane region" description="Helical" evidence="2">
    <location>
        <begin position="214"/>
        <end position="233"/>
    </location>
</feature>
<dbReference type="OrthoDB" id="10042902at2759"/>
<feature type="compositionally biased region" description="Low complexity" evidence="1">
    <location>
        <begin position="384"/>
        <end position="394"/>
    </location>
</feature>